<evidence type="ECO:0008006" key="3">
    <source>
        <dbReference type="Google" id="ProtNLM"/>
    </source>
</evidence>
<dbReference type="EMBL" id="JAKLTR010000001">
    <property type="protein sequence ID" value="MCG2612815.1"/>
    <property type="molecule type" value="Genomic_DNA"/>
</dbReference>
<sequence length="185" mass="19919">MAISRYNVVMHNTSGIVGDLVQFSQRHGKTIIGKRRKKAATASEGQLEIRRRFKKASNYAKASMEIPERRALYEAKAVPGVTPYNLALGNYFTAPEIVEIINTSYTGAAGGRIDILAEDDVSVRSLDVSVFTAQGTPVESGAAVKTAEGFWHYTTTGISPQLEGTRVVVTATNIPGNTSTAELVL</sequence>
<organism evidence="1 2">
    <name type="scientific">Terrimonas ginsenosidimutans</name>
    <dbReference type="NCBI Taxonomy" id="2908004"/>
    <lineage>
        <taxon>Bacteria</taxon>
        <taxon>Pseudomonadati</taxon>
        <taxon>Bacteroidota</taxon>
        <taxon>Chitinophagia</taxon>
        <taxon>Chitinophagales</taxon>
        <taxon>Chitinophagaceae</taxon>
        <taxon>Terrimonas</taxon>
    </lineage>
</organism>
<gene>
    <name evidence="1" type="ORF">LZZ85_00930</name>
</gene>
<protein>
    <recommendedName>
        <fullName evidence="3">Capsid protein</fullName>
    </recommendedName>
</protein>
<proteinExistence type="predicted"/>
<name>A0ABS9KKG7_9BACT</name>
<dbReference type="Proteomes" id="UP001165367">
    <property type="component" value="Unassembled WGS sequence"/>
</dbReference>
<comment type="caution">
    <text evidence="1">The sequence shown here is derived from an EMBL/GenBank/DDBJ whole genome shotgun (WGS) entry which is preliminary data.</text>
</comment>
<accession>A0ABS9KKG7</accession>
<evidence type="ECO:0000313" key="2">
    <source>
        <dbReference type="Proteomes" id="UP001165367"/>
    </source>
</evidence>
<keyword evidence="2" id="KW-1185">Reference proteome</keyword>
<reference evidence="1" key="1">
    <citation type="submission" date="2022-01" db="EMBL/GenBank/DDBJ databases">
        <authorList>
            <person name="Jo J.-H."/>
            <person name="Im W.-T."/>
        </authorList>
    </citation>
    <scope>NUCLEOTIDE SEQUENCE</scope>
    <source>
        <strain evidence="1">NA20</strain>
    </source>
</reference>
<evidence type="ECO:0000313" key="1">
    <source>
        <dbReference type="EMBL" id="MCG2612815.1"/>
    </source>
</evidence>
<dbReference type="RefSeq" id="WP_237868044.1">
    <property type="nucleotide sequence ID" value="NZ_JAKLTR010000001.1"/>
</dbReference>